<keyword evidence="3" id="KW-0175">Coiled coil</keyword>
<keyword evidence="6" id="KW-1185">Reference proteome</keyword>
<feature type="domain" description="Desmoplakin SH3" evidence="4">
    <location>
        <begin position="237"/>
        <end position="293"/>
    </location>
</feature>
<evidence type="ECO:0000256" key="1">
    <source>
        <dbReference type="ARBA" id="ARBA00022553"/>
    </source>
</evidence>
<evidence type="ECO:0000313" key="6">
    <source>
        <dbReference type="Proteomes" id="UP000699462"/>
    </source>
</evidence>
<dbReference type="Gene3D" id="1.20.58.60">
    <property type="match status" value="1"/>
</dbReference>
<dbReference type="Proteomes" id="UP000699462">
    <property type="component" value="Unassembled WGS sequence"/>
</dbReference>
<gene>
    <name evidence="5" type="ORF">P879_06834</name>
</gene>
<evidence type="ECO:0000259" key="4">
    <source>
        <dbReference type="Pfam" id="PF17902"/>
    </source>
</evidence>
<sequence>MASSTKVLENRLAEYEHKARAVCIGVNHLALDAERVQQDELLEKVKQLEAELRDLAYQKTNLPQRAADIRSDVKGNAAALRYLETISQLERSFTVLTENVSETSVQLSSPKALPESVHVKKELSGNVESCWNYVAQLSRLTQVHIRNAAEYQQFHHNVNDVEANLSRRLKMTQPDYVRALPEELSSAPILANELREHLNHFIHLWGRTGQLLEDSRRVVPVHLRLGGVQNGLSVNTEPKGAVMARALLTLAGPNYELAEGEEVRIINNSDDPHFWKVHTSSGIAEIPSVCLWISDPDLEAVKRAINAREKCVEAWELVVERTRERLRAFYTRLLNHLADNETVYYSSKNVMQHFLDDLDNLDPPSDAAGLELKRAIDRFQDKLQLIERGKQPKGGVVLREQDIVSMHSPLLRFRDHEHQMASLNVQSQFLGKHMASYLHEIDIDRRRVDNELALMSSLQRDHQTQLEHLIGRVRRWSSRYDGRAQLDFSTQESGAESSVRSSTRSDTIWRQTSQTGMVQTSRPNVEYVQSQATGSLPVVDAITQIGIQTVNTASQVSPSQWELSSRDYKSRDMKEALCQIGLVTTTASCQTDVPKSEPKGRPVLYEAITQTGTVSSHVGVQADLIGEDVVRAQKMQGQSAIPGSGSGTEVIDAVCQIGLVQATVHTQTERWSGLNTVGLQADSNVDSFIRKTHDAICQIGLVTTSVGLQTTTTGSQNAETQADLISDLLLQVEHLQKVQRQIPEPKLEAVCQVGVVQQSVGMQADLVKPRAQVTDVLCQVGLIRNSASTQVGTMVQNQLNVSTQLGVVAVNKELQTEHQEDTILVESRKEQLQAAPHKMTTSVETQIGTVSRTKGMQCDGLIRKEASRVSVTMQTSYQTNERSTQSDNISYAGHPKREKYDVEAQTGIVNTPHGTQTVLEPTESYIGSGVPAVIMKGVDYKVEASTPKSAVACEVGLKEAPTRQHVPAMDVEVQVGNVFQHKSADTFELQPQRCEYALQTTSPEILTKRSKSYDVLTQVGVAKESHGTQFTNSQPILTKSHLFDVELQSGVVSTSRAMQTMDTYSKPRAIDSTHGTEQEVQVDLVAPIKISALPTQSESRSKLTYHVETQSGVVSQNATTQTAERNPPNDAQVQVRLETSGTDHKIQAVEELKVESLPPLQNLPPPTPQKDNVAIQAELKSTRFDVELQSGVVSQVHATQTKEVTQQKPHVDDSQIQTTLSPIPIDWQAQTEEELHVDMVAPVRSLRAVAPKDDVGIQAAIPVKKYDVESQSGTVTNSSGIQVETEHRTTQVKDNLVKYNVEAQAGIVNQPIGTQTDLDYKAKVPVKDSEFQTVIATRSNDYRLETDEPLQLDVIAPVHAMHPQPIKADATMQAVIQPLRFDVELQSGTVTSAADVQTITDTKPKRNYVDASVQPIEVPINDKQLQVERRPSVNHVSIQAADELKVESLPPLQNLPPPT</sequence>
<feature type="coiled-coil region" evidence="3">
    <location>
        <begin position="31"/>
        <end position="58"/>
    </location>
</feature>
<feature type="non-terminal residue" evidence="5">
    <location>
        <position position="1459"/>
    </location>
</feature>
<proteinExistence type="predicted"/>
<evidence type="ECO:0000256" key="3">
    <source>
        <dbReference type="SAM" id="Coils"/>
    </source>
</evidence>
<comment type="caution">
    <text evidence="5">The sequence shown here is derived from an EMBL/GenBank/DDBJ whole genome shotgun (WGS) entry which is preliminary data.</text>
</comment>
<name>A0A8T0DF41_9TREM</name>
<dbReference type="Pfam" id="PF17902">
    <property type="entry name" value="SH3_10"/>
    <property type="match status" value="1"/>
</dbReference>
<evidence type="ECO:0000256" key="2">
    <source>
        <dbReference type="ARBA" id="ARBA00022737"/>
    </source>
</evidence>
<dbReference type="InterPro" id="IPR041615">
    <property type="entry name" value="Desmoplakin_SH3"/>
</dbReference>
<organism evidence="5 6">
    <name type="scientific">Paragonimus westermani</name>
    <dbReference type="NCBI Taxonomy" id="34504"/>
    <lineage>
        <taxon>Eukaryota</taxon>
        <taxon>Metazoa</taxon>
        <taxon>Spiralia</taxon>
        <taxon>Lophotrochozoa</taxon>
        <taxon>Platyhelminthes</taxon>
        <taxon>Trematoda</taxon>
        <taxon>Digenea</taxon>
        <taxon>Plagiorchiida</taxon>
        <taxon>Troglotremata</taxon>
        <taxon>Troglotrematidae</taxon>
        <taxon>Paragonimus</taxon>
    </lineage>
</organism>
<protein>
    <recommendedName>
        <fullName evidence="4">Desmoplakin SH3 domain-containing protein</fullName>
    </recommendedName>
</protein>
<accession>A0A8T0DF41</accession>
<keyword evidence="2" id="KW-0677">Repeat</keyword>
<dbReference type="Gene3D" id="2.30.30.40">
    <property type="entry name" value="SH3 Domains"/>
    <property type="match status" value="1"/>
</dbReference>
<dbReference type="EMBL" id="JTDF01005197">
    <property type="protein sequence ID" value="KAF8566380.1"/>
    <property type="molecule type" value="Genomic_DNA"/>
</dbReference>
<reference evidence="5 6" key="1">
    <citation type="submission" date="2019-07" db="EMBL/GenBank/DDBJ databases">
        <title>Annotation for the trematode Paragonimus westermani.</title>
        <authorList>
            <person name="Choi Y.-J."/>
        </authorList>
    </citation>
    <scope>NUCLEOTIDE SEQUENCE [LARGE SCALE GENOMIC DNA]</scope>
    <source>
        <strain evidence="5">180907_Pwestermani</strain>
    </source>
</reference>
<evidence type="ECO:0000313" key="5">
    <source>
        <dbReference type="EMBL" id="KAF8566380.1"/>
    </source>
</evidence>
<keyword evidence="1" id="KW-0597">Phosphoprotein</keyword>
<dbReference type="OrthoDB" id="6267932at2759"/>